<dbReference type="GO" id="GO:0015833">
    <property type="term" value="P:peptide transport"/>
    <property type="evidence" value="ECO:0007669"/>
    <property type="project" value="TreeGrafter"/>
</dbReference>
<dbReference type="RefSeq" id="WP_081554333.1">
    <property type="nucleotide sequence ID" value="NZ_MUKV01000001.1"/>
</dbReference>
<evidence type="ECO:0000313" key="5">
    <source>
        <dbReference type="Proteomes" id="UP000192721"/>
    </source>
</evidence>
<dbReference type="Pfam" id="PF12793">
    <property type="entry name" value="SgrR_N"/>
    <property type="match status" value="1"/>
</dbReference>
<keyword evidence="1" id="KW-0238">DNA-binding</keyword>
<dbReference type="InterPro" id="IPR039424">
    <property type="entry name" value="SBP_5"/>
</dbReference>
<reference evidence="4 5" key="1">
    <citation type="submission" date="2017-02" db="EMBL/GenBank/DDBJ databases">
        <title>Chromobacterium haemolyticum H5244.</title>
        <authorList>
            <person name="Gulvik C.A."/>
        </authorList>
    </citation>
    <scope>NUCLEOTIDE SEQUENCE [LARGE SCALE GENOMIC DNA]</scope>
    <source>
        <strain evidence="4 5">H5244</strain>
    </source>
</reference>
<evidence type="ECO:0000256" key="1">
    <source>
        <dbReference type="ARBA" id="ARBA00023125"/>
    </source>
</evidence>
<evidence type="ECO:0000259" key="3">
    <source>
        <dbReference type="Pfam" id="PF12793"/>
    </source>
</evidence>
<dbReference type="Proteomes" id="UP000192721">
    <property type="component" value="Unassembled WGS sequence"/>
</dbReference>
<dbReference type="Gene3D" id="3.40.190.10">
    <property type="entry name" value="Periplasmic binding protein-like II"/>
    <property type="match status" value="1"/>
</dbReference>
<dbReference type="GO" id="GO:1904680">
    <property type="term" value="F:peptide transmembrane transporter activity"/>
    <property type="evidence" value="ECO:0007669"/>
    <property type="project" value="TreeGrafter"/>
</dbReference>
<comment type="caution">
    <text evidence="4">The sequence shown here is derived from an EMBL/GenBank/DDBJ whole genome shotgun (WGS) entry which is preliminary data.</text>
</comment>
<accession>A0A1W0DB53</accession>
<sequence>MKLEQQYQALHQAYADRQPAQPGLAELCALWKCSERNARLQLAKMRARGWLSWEPGRGRGRKSRLSLLCRPEQLEWERLQHLLRDGKLEQAFAQLPPQRREQLLSALPQYLGSAAQGRCLRIPIPHAPLSLDPITVSGRLESHLVRQIFDRLCRFDRALQSLQGGLAHYWESDAEARRWRFWLRPGLQFHDGSLLQADAVAASLLRLREPDTPYQRQYRHLSSVEVHDTLSFSCRLDDGDFLWPQRLATANSSIVPLRRNADFDRLPIGSGPFRALRHSEQRLSLAAFANHYRERALLDEIELWFIPSGNDGQDFDLRLDYANDDANGRLQSACTYLLLNPALPDSERAPLMRWLAEPALVQANDALQTPALGLLPGWRHPLPQAERRPRLGRTRLRLFHYDLPCFPPLAAAIRQRLAGLAIELEIHALSRRAFFHDQDWWRQADLMLCSEVLHDDRDYSCHEWLGTRQPLQRGLSAGAQARLNAQLRDIQRQADSRRRMAGYAAIGDWLCAEGWVLPLSHERQGHQASPQLAGLQMSENGWTDFAGLWLRPVQSDWPA</sequence>
<feature type="domain" description="Transcriptional regulator SgrR N-terminal HTH" evidence="3">
    <location>
        <begin position="2"/>
        <end position="115"/>
    </location>
</feature>
<evidence type="ECO:0000259" key="2">
    <source>
        <dbReference type="Pfam" id="PF00496"/>
    </source>
</evidence>
<dbReference type="InterPro" id="IPR025370">
    <property type="entry name" value="SgrR_HTH_N"/>
</dbReference>
<protein>
    <recommendedName>
        <fullName evidence="6">SgrR family transcriptional regulator</fullName>
    </recommendedName>
</protein>
<dbReference type="InterPro" id="IPR000914">
    <property type="entry name" value="SBP_5_dom"/>
</dbReference>
<name>A0A1W0DB53_9NEIS</name>
<dbReference type="GO" id="GO:0003677">
    <property type="term" value="F:DNA binding"/>
    <property type="evidence" value="ECO:0007669"/>
    <property type="project" value="UniProtKB-KW"/>
</dbReference>
<organism evidence="4 5">
    <name type="scientific">Chromobacterium haemolyticum</name>
    <dbReference type="NCBI Taxonomy" id="394935"/>
    <lineage>
        <taxon>Bacteria</taxon>
        <taxon>Pseudomonadati</taxon>
        <taxon>Pseudomonadota</taxon>
        <taxon>Betaproteobacteria</taxon>
        <taxon>Neisseriales</taxon>
        <taxon>Chromobacteriaceae</taxon>
        <taxon>Chromobacterium</taxon>
    </lineage>
</organism>
<dbReference type="EMBL" id="MUKV01000001">
    <property type="protein sequence ID" value="OQS44265.1"/>
    <property type="molecule type" value="Genomic_DNA"/>
</dbReference>
<dbReference type="SUPFAM" id="SSF53850">
    <property type="entry name" value="Periplasmic binding protein-like II"/>
    <property type="match status" value="1"/>
</dbReference>
<dbReference type="Pfam" id="PF00496">
    <property type="entry name" value="SBP_bac_5"/>
    <property type="match status" value="1"/>
</dbReference>
<feature type="domain" description="Solute-binding protein family 5" evidence="2">
    <location>
        <begin position="162"/>
        <end position="309"/>
    </location>
</feature>
<dbReference type="AlphaFoldDB" id="A0A1W0DB53"/>
<gene>
    <name evidence="4" type="ORF">B0T45_01315</name>
</gene>
<evidence type="ECO:0000313" key="4">
    <source>
        <dbReference type="EMBL" id="OQS44265.1"/>
    </source>
</evidence>
<dbReference type="PANTHER" id="PTHR30290">
    <property type="entry name" value="PERIPLASMIC BINDING COMPONENT OF ABC TRANSPORTER"/>
    <property type="match status" value="1"/>
</dbReference>
<dbReference type="PANTHER" id="PTHR30290:SF72">
    <property type="entry name" value="HTH-TYPE TRANSCRIPTIONAL REGULATOR SGRR"/>
    <property type="match status" value="1"/>
</dbReference>
<evidence type="ECO:0008006" key="6">
    <source>
        <dbReference type="Google" id="ProtNLM"/>
    </source>
</evidence>
<proteinExistence type="predicted"/>